<accession>A0A1I3Y7E2</accession>
<dbReference type="EMBL" id="FOSN01000005">
    <property type="protein sequence ID" value="SFK27630.1"/>
    <property type="molecule type" value="Genomic_DNA"/>
</dbReference>
<evidence type="ECO:0000313" key="2">
    <source>
        <dbReference type="EMBL" id="SFK27630.1"/>
    </source>
</evidence>
<organism evidence="2 3">
    <name type="scientific">Methylocapsa palsarum</name>
    <dbReference type="NCBI Taxonomy" id="1612308"/>
    <lineage>
        <taxon>Bacteria</taxon>
        <taxon>Pseudomonadati</taxon>
        <taxon>Pseudomonadota</taxon>
        <taxon>Alphaproteobacteria</taxon>
        <taxon>Hyphomicrobiales</taxon>
        <taxon>Beijerinckiaceae</taxon>
        <taxon>Methylocapsa</taxon>
    </lineage>
</organism>
<keyword evidence="3" id="KW-1185">Reference proteome</keyword>
<dbReference type="OrthoDB" id="8443793at2"/>
<dbReference type="RefSeq" id="WP_091680471.1">
    <property type="nucleotide sequence ID" value="NZ_FOSN01000005.1"/>
</dbReference>
<dbReference type="AlphaFoldDB" id="A0A1I3Y7E2"/>
<dbReference type="Pfam" id="PF02620">
    <property type="entry name" value="YceD"/>
    <property type="match status" value="1"/>
</dbReference>
<sequence length="188" mass="19586">MKAKGGPNANSGKAAGGASAGGTSDFFRPILIEDVPETGLEISIEADPTERAAIAERSGLVDIEGLKADFKVQKLDPANVKVVGRLTAAILQTCVVTLDPFPSEIAADIDADFTTAAASAQGEAALDAPDPIIDGQIDLGALAQEFLILSLDPYPRKPGVEFDDSILAAEAKVETSPFEVLRNLKPQE</sequence>
<evidence type="ECO:0000313" key="3">
    <source>
        <dbReference type="Proteomes" id="UP000198755"/>
    </source>
</evidence>
<reference evidence="2 3" key="1">
    <citation type="submission" date="2016-10" db="EMBL/GenBank/DDBJ databases">
        <authorList>
            <person name="de Groot N.N."/>
        </authorList>
    </citation>
    <scope>NUCLEOTIDE SEQUENCE [LARGE SCALE GENOMIC DNA]</scope>
    <source>
        <strain evidence="2 3">NE2</strain>
    </source>
</reference>
<evidence type="ECO:0000256" key="1">
    <source>
        <dbReference type="SAM" id="MobiDB-lite"/>
    </source>
</evidence>
<dbReference type="STRING" id="1612308.SAMN05444581_10556"/>
<dbReference type="InterPro" id="IPR003772">
    <property type="entry name" value="YceD"/>
</dbReference>
<dbReference type="Proteomes" id="UP000198755">
    <property type="component" value="Unassembled WGS sequence"/>
</dbReference>
<name>A0A1I3Y7E2_9HYPH</name>
<gene>
    <name evidence="2" type="ORF">SAMN05444581_10556</name>
</gene>
<proteinExistence type="predicted"/>
<protein>
    <submittedName>
        <fullName evidence="2">Uncharacterized ACR, COG1399</fullName>
    </submittedName>
</protein>
<feature type="region of interest" description="Disordered" evidence="1">
    <location>
        <begin position="1"/>
        <end position="20"/>
    </location>
</feature>
<feature type="compositionally biased region" description="Low complexity" evidence="1">
    <location>
        <begin position="1"/>
        <end position="13"/>
    </location>
</feature>